<dbReference type="InterPro" id="IPR004299">
    <property type="entry name" value="MBOAT_fam"/>
</dbReference>
<evidence type="ECO:0000256" key="6">
    <source>
        <dbReference type="ARBA" id="ARBA00023315"/>
    </source>
</evidence>
<feature type="transmembrane region" description="Helical" evidence="8">
    <location>
        <begin position="94"/>
        <end position="112"/>
    </location>
</feature>
<proteinExistence type="predicted"/>
<reference evidence="9 10" key="1">
    <citation type="submission" date="2015-07" db="EMBL/GenBank/DDBJ databases">
        <title>The genome of Pseudoloma neurophilia, a relevant intracellular parasite of the zebrafish.</title>
        <authorList>
            <person name="Ndikumana S."/>
            <person name="Pelin A."/>
            <person name="Sanders J."/>
            <person name="Corradi N."/>
        </authorList>
    </citation>
    <scope>NUCLEOTIDE SEQUENCE [LARGE SCALE GENOMIC DNA]</scope>
    <source>
        <strain evidence="9 10">MK1</strain>
    </source>
</reference>
<keyword evidence="5 8" id="KW-0472">Membrane</keyword>
<feature type="region of interest" description="Disordered" evidence="7">
    <location>
        <begin position="130"/>
        <end position="157"/>
    </location>
</feature>
<evidence type="ECO:0000256" key="8">
    <source>
        <dbReference type="SAM" id="Phobius"/>
    </source>
</evidence>
<dbReference type="Pfam" id="PF03062">
    <property type="entry name" value="MBOAT"/>
    <property type="match status" value="1"/>
</dbReference>
<dbReference type="GO" id="GO:0016020">
    <property type="term" value="C:membrane"/>
    <property type="evidence" value="ECO:0007669"/>
    <property type="project" value="UniProtKB-SubCell"/>
</dbReference>
<keyword evidence="2" id="KW-0808">Transferase</keyword>
<dbReference type="OrthoDB" id="2192045at2759"/>
<feature type="non-terminal residue" evidence="9">
    <location>
        <position position="1"/>
    </location>
</feature>
<feature type="transmembrane region" description="Helical" evidence="8">
    <location>
        <begin position="228"/>
        <end position="249"/>
    </location>
</feature>
<dbReference type="PANTHER" id="PTHR13906">
    <property type="entry name" value="PORCUPINE"/>
    <property type="match status" value="1"/>
</dbReference>
<organism evidence="9 10">
    <name type="scientific">Pseudoloma neurophilia</name>
    <dbReference type="NCBI Taxonomy" id="146866"/>
    <lineage>
        <taxon>Eukaryota</taxon>
        <taxon>Fungi</taxon>
        <taxon>Fungi incertae sedis</taxon>
        <taxon>Microsporidia</taxon>
        <taxon>Pseudoloma</taxon>
    </lineage>
</organism>
<evidence type="ECO:0000313" key="10">
    <source>
        <dbReference type="Proteomes" id="UP000051530"/>
    </source>
</evidence>
<evidence type="ECO:0000256" key="5">
    <source>
        <dbReference type="ARBA" id="ARBA00023136"/>
    </source>
</evidence>
<protein>
    <submittedName>
        <fullName evidence="9">Uncharacterized protein</fullName>
    </submittedName>
</protein>
<dbReference type="VEuPathDB" id="MicrosporidiaDB:M153_11404000887"/>
<dbReference type="AlphaFoldDB" id="A0A0R0LY06"/>
<keyword evidence="3 8" id="KW-0812">Transmembrane</keyword>
<comment type="subcellular location">
    <subcellularLocation>
        <location evidence="1">Membrane</location>
        <topology evidence="1">Multi-pass membrane protein</topology>
    </subcellularLocation>
</comment>
<name>A0A0R0LY06_9MICR</name>
<dbReference type="PANTHER" id="PTHR13906:SF4">
    <property type="entry name" value="LYSOPHOSPHOLIPID ACYLTRANSFERASE 6"/>
    <property type="match status" value="1"/>
</dbReference>
<dbReference type="InterPro" id="IPR049941">
    <property type="entry name" value="LPLAT_7/PORCN-like"/>
</dbReference>
<evidence type="ECO:0000256" key="7">
    <source>
        <dbReference type="SAM" id="MobiDB-lite"/>
    </source>
</evidence>
<gene>
    <name evidence="9" type="ORF">M153_11404000887</name>
</gene>
<dbReference type="GO" id="GO:0016746">
    <property type="term" value="F:acyltransferase activity"/>
    <property type="evidence" value="ECO:0007669"/>
    <property type="project" value="UniProtKB-KW"/>
</dbReference>
<feature type="transmembrane region" description="Helical" evidence="8">
    <location>
        <begin position="71"/>
        <end position="88"/>
    </location>
</feature>
<evidence type="ECO:0000313" key="9">
    <source>
        <dbReference type="EMBL" id="KRH92127.1"/>
    </source>
</evidence>
<dbReference type="Proteomes" id="UP000051530">
    <property type="component" value="Unassembled WGS sequence"/>
</dbReference>
<feature type="transmembrane region" description="Helical" evidence="8">
    <location>
        <begin position="164"/>
        <end position="182"/>
    </location>
</feature>
<evidence type="ECO:0000256" key="3">
    <source>
        <dbReference type="ARBA" id="ARBA00022692"/>
    </source>
</evidence>
<keyword evidence="6" id="KW-0012">Acyltransferase</keyword>
<sequence>TVNREQRKVLTTKNIIPIETAIDFKRVSKDWNIYTNRWLKESVFEKTVAYFNYHNYLNVDQQTTTKLIKPWHYLLASLFTFLVSAIWHGLKLGYLYIFIGFFFGIMTVKESVKTIREIFCSQDSNVQSEDEKSKDVKDFKEVDKTHGQSEKKQDNQPVKKDPRWLIIFSTIQTNMIVNYLTIPFSCASGDLKLKIYNFNPKDNMSAVMAKSTDNMIILENDLDIIHLIWSHLGNSLQIWFIFWITVIIIKKIRKL</sequence>
<dbReference type="GO" id="GO:0030258">
    <property type="term" value="P:lipid modification"/>
    <property type="evidence" value="ECO:0007669"/>
    <property type="project" value="TreeGrafter"/>
</dbReference>
<comment type="caution">
    <text evidence="9">The sequence shown here is derived from an EMBL/GenBank/DDBJ whole genome shotgun (WGS) entry which is preliminary data.</text>
</comment>
<evidence type="ECO:0000256" key="2">
    <source>
        <dbReference type="ARBA" id="ARBA00022679"/>
    </source>
</evidence>
<evidence type="ECO:0000256" key="1">
    <source>
        <dbReference type="ARBA" id="ARBA00004141"/>
    </source>
</evidence>
<keyword evidence="4 8" id="KW-1133">Transmembrane helix</keyword>
<dbReference type="EMBL" id="LGUB01001185">
    <property type="protein sequence ID" value="KRH92127.1"/>
    <property type="molecule type" value="Genomic_DNA"/>
</dbReference>
<evidence type="ECO:0000256" key="4">
    <source>
        <dbReference type="ARBA" id="ARBA00022989"/>
    </source>
</evidence>
<accession>A0A0R0LY06</accession>
<keyword evidence="10" id="KW-1185">Reference proteome</keyword>